<dbReference type="InterPro" id="IPR018193">
    <property type="entry name" value="Glyc_kinase_flavodox-like_fold"/>
</dbReference>
<dbReference type="EMBL" id="JACRSS010000001">
    <property type="protein sequence ID" value="MBC8537471.1"/>
    <property type="molecule type" value="Genomic_DNA"/>
</dbReference>
<dbReference type="InterPro" id="IPR004381">
    <property type="entry name" value="Glycerate_kinase"/>
</dbReference>
<comment type="caution">
    <text evidence="5">The sequence shown here is derived from an EMBL/GenBank/DDBJ whole genome shotgun (WGS) entry which is preliminary data.</text>
</comment>
<reference evidence="5" key="1">
    <citation type="submission" date="2020-08" db="EMBL/GenBank/DDBJ databases">
        <title>Genome public.</title>
        <authorList>
            <person name="Liu C."/>
            <person name="Sun Q."/>
        </authorList>
    </citation>
    <scope>NUCLEOTIDE SEQUENCE</scope>
    <source>
        <strain evidence="5">NSJ-63</strain>
    </source>
</reference>
<dbReference type="PANTHER" id="PTHR21599:SF0">
    <property type="entry name" value="GLYCERATE KINASE"/>
    <property type="match status" value="1"/>
</dbReference>
<organism evidence="5 6">
    <name type="scientific">Guopingia tenuis</name>
    <dbReference type="NCBI Taxonomy" id="2763656"/>
    <lineage>
        <taxon>Bacteria</taxon>
        <taxon>Bacillati</taxon>
        <taxon>Bacillota</taxon>
        <taxon>Clostridia</taxon>
        <taxon>Christensenellales</taxon>
        <taxon>Christensenellaceae</taxon>
        <taxon>Guopingia</taxon>
    </lineage>
</organism>
<dbReference type="InterPro" id="IPR036129">
    <property type="entry name" value="Glycerate_kinase_sf"/>
</dbReference>
<keyword evidence="3 4" id="KW-0418">Kinase</keyword>
<sequence length="377" mass="38903">MKKKFVIAPDSFKGSLNCGEAAAAMERGLCRAFPGSEIVSLPVADGGEGTMDVIASILPGKKIKRTVSGPLLRPVEAVYFLGSDGTAVVELAQASGITLVEREKLNPFCTSTLGTGELLRDALDRGAKKIILTLGGSATNDGGSGIARALGIRCRKENGKEVEPGCGGLGEAADLDISGIHPGLASTPIEIACDVSNPLCGPEGASAIFGPQKGAALEDIPRLDDLLQAYGTLLEQKSGRKLMDLPGTGAAGGAAMPLLAFGKAKIVSGIDTVLRLIGFEKALENADAVLTGEGKIDGQTCFGKAIAGILSYTAPRRIPTLGFAGMLEEGYEALYDRGMTACFAICPGPVKLENAMKNAGIYLERAVYNAARLMGKS</sequence>
<proteinExistence type="inferred from homology"/>
<evidence type="ECO:0000256" key="1">
    <source>
        <dbReference type="ARBA" id="ARBA00006284"/>
    </source>
</evidence>
<dbReference type="Gene3D" id="3.40.50.10350">
    <property type="entry name" value="Glycerate kinase, domain 1"/>
    <property type="match status" value="1"/>
</dbReference>
<dbReference type="AlphaFoldDB" id="A0A926HWA0"/>
<keyword evidence="2 4" id="KW-0808">Transferase</keyword>
<evidence type="ECO:0000256" key="2">
    <source>
        <dbReference type="ARBA" id="ARBA00022679"/>
    </source>
</evidence>
<evidence type="ECO:0000313" key="5">
    <source>
        <dbReference type="EMBL" id="MBC8537471.1"/>
    </source>
</evidence>
<dbReference type="GO" id="GO:0008887">
    <property type="term" value="F:glycerate kinase activity"/>
    <property type="evidence" value="ECO:0007669"/>
    <property type="project" value="UniProtKB-UniRule"/>
</dbReference>
<dbReference type="Pfam" id="PF02595">
    <property type="entry name" value="Gly_kinase"/>
    <property type="match status" value="1"/>
</dbReference>
<dbReference type="Gene3D" id="3.90.1510.10">
    <property type="entry name" value="Glycerate kinase, domain 2"/>
    <property type="match status" value="1"/>
</dbReference>
<dbReference type="RefSeq" id="WP_249279379.1">
    <property type="nucleotide sequence ID" value="NZ_JACRSS010000001.1"/>
</dbReference>
<evidence type="ECO:0000256" key="4">
    <source>
        <dbReference type="PIRNR" id="PIRNR006078"/>
    </source>
</evidence>
<keyword evidence="6" id="KW-1185">Reference proteome</keyword>
<dbReference type="InterPro" id="IPR018197">
    <property type="entry name" value="Glycerate_kinase_RE-like"/>
</dbReference>
<dbReference type="Proteomes" id="UP000617951">
    <property type="component" value="Unassembled WGS sequence"/>
</dbReference>
<evidence type="ECO:0000313" key="6">
    <source>
        <dbReference type="Proteomes" id="UP000617951"/>
    </source>
</evidence>
<accession>A0A926HWA0</accession>
<dbReference type="SUPFAM" id="SSF110738">
    <property type="entry name" value="Glycerate kinase I"/>
    <property type="match status" value="1"/>
</dbReference>
<dbReference type="NCBIfam" id="TIGR00045">
    <property type="entry name" value="glycerate kinase"/>
    <property type="match status" value="1"/>
</dbReference>
<dbReference type="GO" id="GO:0031388">
    <property type="term" value="P:organic acid phosphorylation"/>
    <property type="evidence" value="ECO:0007669"/>
    <property type="project" value="UniProtKB-UniRule"/>
</dbReference>
<name>A0A926HWA0_9FIRM</name>
<protein>
    <submittedName>
        <fullName evidence="5">Glycerate kinase</fullName>
    </submittedName>
</protein>
<dbReference type="PIRSF" id="PIRSF006078">
    <property type="entry name" value="GlxK"/>
    <property type="match status" value="1"/>
</dbReference>
<evidence type="ECO:0000256" key="3">
    <source>
        <dbReference type="ARBA" id="ARBA00022777"/>
    </source>
</evidence>
<dbReference type="PANTHER" id="PTHR21599">
    <property type="entry name" value="GLYCERATE KINASE"/>
    <property type="match status" value="1"/>
</dbReference>
<comment type="similarity">
    <text evidence="1 4">Belongs to the glycerate kinase type-1 family.</text>
</comment>
<gene>
    <name evidence="5" type="ORF">H8693_00800</name>
</gene>